<accession>A0A1G2PE65</accession>
<dbReference type="Proteomes" id="UP000178869">
    <property type="component" value="Unassembled WGS sequence"/>
</dbReference>
<dbReference type="AlphaFoldDB" id="A0A1G2PE65"/>
<dbReference type="EMBL" id="MHSR01000025">
    <property type="protein sequence ID" value="OHA45902.1"/>
    <property type="molecule type" value="Genomic_DNA"/>
</dbReference>
<reference evidence="1 2" key="1">
    <citation type="journal article" date="2016" name="Nat. Commun.">
        <title>Thousands of microbial genomes shed light on interconnected biogeochemical processes in an aquifer system.</title>
        <authorList>
            <person name="Anantharaman K."/>
            <person name="Brown C.T."/>
            <person name="Hug L.A."/>
            <person name="Sharon I."/>
            <person name="Castelle C.J."/>
            <person name="Probst A.J."/>
            <person name="Thomas B.C."/>
            <person name="Singh A."/>
            <person name="Wilkins M.J."/>
            <person name="Karaoz U."/>
            <person name="Brodie E.L."/>
            <person name="Williams K.H."/>
            <person name="Hubbard S.S."/>
            <person name="Banfield J.F."/>
        </authorList>
    </citation>
    <scope>NUCLEOTIDE SEQUENCE [LARGE SCALE GENOMIC DNA]</scope>
</reference>
<sequence>MTDPLDLFNLLPEEDRDKISADAQHIILLRAIKRAHDAMSPKVAERFLKLFHDVNLDDQIKLAFLEEYMPDFPKFILQEAENLRKELSRG</sequence>
<protein>
    <submittedName>
        <fullName evidence="1">Uncharacterized protein</fullName>
    </submittedName>
</protein>
<proteinExistence type="predicted"/>
<evidence type="ECO:0000313" key="2">
    <source>
        <dbReference type="Proteomes" id="UP000178869"/>
    </source>
</evidence>
<gene>
    <name evidence="1" type="ORF">A2828_01365</name>
</gene>
<evidence type="ECO:0000313" key="1">
    <source>
        <dbReference type="EMBL" id="OHA45902.1"/>
    </source>
</evidence>
<name>A0A1G2PE65_9BACT</name>
<comment type="caution">
    <text evidence="1">The sequence shown here is derived from an EMBL/GenBank/DDBJ whole genome shotgun (WGS) entry which is preliminary data.</text>
</comment>
<organism evidence="1 2">
    <name type="scientific">Candidatus Terrybacteria bacterium RIFCSPHIGHO2_01_FULL_43_35</name>
    <dbReference type="NCBI Taxonomy" id="1802361"/>
    <lineage>
        <taxon>Bacteria</taxon>
        <taxon>Candidatus Terryibacteriota</taxon>
    </lineage>
</organism>